<feature type="region of interest" description="Disordered" evidence="17">
    <location>
        <begin position="1"/>
        <end position="35"/>
    </location>
</feature>
<comment type="cofactor">
    <cofactor evidence="14 15">
        <name>Mn(2+)</name>
        <dbReference type="ChEBI" id="CHEBI:29035"/>
    </cofactor>
    <cofactor evidence="14 15">
        <name>Mg(2+)</name>
        <dbReference type="ChEBI" id="CHEBI:18420"/>
    </cofactor>
    <text evidence="14 15">Manganese or magnesium. Binds 1 divalent metal ion per monomer in the absence of substrate. May bind a second metal ion after substrate binding.</text>
</comment>
<dbReference type="GO" id="GO:0005737">
    <property type="term" value="C:cytoplasm"/>
    <property type="evidence" value="ECO:0007669"/>
    <property type="project" value="UniProtKB-SubCell"/>
</dbReference>
<evidence type="ECO:0000256" key="4">
    <source>
        <dbReference type="ARBA" id="ARBA00004496"/>
    </source>
</evidence>
<organism evidence="19 20">
    <name type="scientific">Candidatus Neomicrothrix subdominans</name>
    <dbReference type="NCBI Taxonomy" id="2954438"/>
    <lineage>
        <taxon>Bacteria</taxon>
        <taxon>Bacillati</taxon>
        <taxon>Actinomycetota</taxon>
        <taxon>Acidimicrobiia</taxon>
        <taxon>Acidimicrobiales</taxon>
        <taxon>Microthrixaceae</taxon>
        <taxon>Candidatus Neomicrothrix</taxon>
    </lineage>
</organism>
<evidence type="ECO:0000256" key="10">
    <source>
        <dbReference type="ARBA" id="ARBA00022723"/>
    </source>
</evidence>
<keyword evidence="11 14" id="KW-0255">Endonuclease</keyword>
<feature type="binding site" evidence="14 15">
    <location>
        <position position="151"/>
    </location>
    <ligand>
        <name>a divalent metal cation</name>
        <dbReference type="ChEBI" id="CHEBI:60240"/>
    </ligand>
</feature>
<dbReference type="GO" id="GO:0006298">
    <property type="term" value="P:mismatch repair"/>
    <property type="evidence" value="ECO:0007669"/>
    <property type="project" value="TreeGrafter"/>
</dbReference>
<evidence type="ECO:0000256" key="8">
    <source>
        <dbReference type="ARBA" id="ARBA00022490"/>
    </source>
</evidence>
<dbReference type="HAMAP" id="MF_00052_B">
    <property type="entry name" value="RNase_HII_B"/>
    <property type="match status" value="1"/>
</dbReference>
<keyword evidence="13 14" id="KW-0464">Manganese</keyword>
<evidence type="ECO:0000256" key="12">
    <source>
        <dbReference type="ARBA" id="ARBA00022801"/>
    </source>
</evidence>
<evidence type="ECO:0000256" key="6">
    <source>
        <dbReference type="ARBA" id="ARBA00012180"/>
    </source>
</evidence>
<feature type="compositionally biased region" description="Gly residues" evidence="17">
    <location>
        <begin position="1"/>
        <end position="12"/>
    </location>
</feature>
<dbReference type="GO" id="GO:0004523">
    <property type="term" value="F:RNA-DNA hybrid ribonuclease activity"/>
    <property type="evidence" value="ECO:0007669"/>
    <property type="project" value="UniProtKB-UniRule"/>
</dbReference>
<dbReference type="PROSITE" id="PS51975">
    <property type="entry name" value="RNASE_H_2"/>
    <property type="match status" value="1"/>
</dbReference>
<evidence type="ECO:0000256" key="9">
    <source>
        <dbReference type="ARBA" id="ARBA00022722"/>
    </source>
</evidence>
<dbReference type="Proteomes" id="UP000727993">
    <property type="component" value="Unassembled WGS sequence"/>
</dbReference>
<dbReference type="GO" id="GO:0030145">
    <property type="term" value="F:manganese ion binding"/>
    <property type="evidence" value="ECO:0007669"/>
    <property type="project" value="UniProtKB-UniRule"/>
</dbReference>
<dbReference type="InterPro" id="IPR036397">
    <property type="entry name" value="RNaseH_sf"/>
</dbReference>
<dbReference type="GO" id="GO:0003723">
    <property type="term" value="F:RNA binding"/>
    <property type="evidence" value="ECO:0007669"/>
    <property type="project" value="UniProtKB-UniRule"/>
</dbReference>
<keyword evidence="8 14" id="KW-0963">Cytoplasm</keyword>
<proteinExistence type="inferred from homology"/>
<keyword evidence="12 14" id="KW-0378">Hydrolase</keyword>
<gene>
    <name evidence="14" type="primary">rnhB</name>
    <name evidence="19" type="ORF">IPN02_05435</name>
</gene>
<dbReference type="EC" id="3.1.26.4" evidence="6 14"/>
<name>A0A936N9S8_9ACTN</name>
<keyword evidence="9 14" id="KW-0540">Nuclease</keyword>
<dbReference type="InterPro" id="IPR012337">
    <property type="entry name" value="RNaseH-like_sf"/>
</dbReference>
<evidence type="ECO:0000256" key="2">
    <source>
        <dbReference type="ARBA" id="ARBA00001946"/>
    </source>
</evidence>
<evidence type="ECO:0000259" key="18">
    <source>
        <dbReference type="PROSITE" id="PS51975"/>
    </source>
</evidence>
<comment type="function">
    <text evidence="3 14 16">Endonuclease that specifically degrades the RNA of RNA-DNA hybrids.</text>
</comment>
<evidence type="ECO:0000256" key="15">
    <source>
        <dbReference type="PROSITE-ProRule" id="PRU01319"/>
    </source>
</evidence>
<feature type="domain" description="RNase H type-2" evidence="18">
    <location>
        <begin position="53"/>
        <end position="242"/>
    </location>
</feature>
<keyword evidence="10 14" id="KW-0479">Metal-binding</keyword>
<comment type="cofactor">
    <cofactor evidence="2">
        <name>Mg(2+)</name>
        <dbReference type="ChEBI" id="CHEBI:18420"/>
    </cofactor>
</comment>
<evidence type="ECO:0000256" key="7">
    <source>
        <dbReference type="ARBA" id="ARBA00019179"/>
    </source>
</evidence>
<dbReference type="GO" id="GO:0043137">
    <property type="term" value="P:DNA replication, removal of RNA primer"/>
    <property type="evidence" value="ECO:0007669"/>
    <property type="project" value="TreeGrafter"/>
</dbReference>
<evidence type="ECO:0000256" key="17">
    <source>
        <dbReference type="SAM" id="MobiDB-lite"/>
    </source>
</evidence>
<evidence type="ECO:0000256" key="14">
    <source>
        <dbReference type="HAMAP-Rule" id="MF_00052"/>
    </source>
</evidence>
<dbReference type="Pfam" id="PF01351">
    <property type="entry name" value="RNase_HII"/>
    <property type="match status" value="1"/>
</dbReference>
<comment type="subcellular location">
    <subcellularLocation>
        <location evidence="4 14">Cytoplasm</location>
    </subcellularLocation>
</comment>
<evidence type="ECO:0000313" key="19">
    <source>
        <dbReference type="EMBL" id="MBK9296300.1"/>
    </source>
</evidence>
<dbReference type="AlphaFoldDB" id="A0A936N9S8"/>
<comment type="similarity">
    <text evidence="5 14 16">Belongs to the RNase HII family.</text>
</comment>
<feature type="compositionally biased region" description="Low complexity" evidence="17">
    <location>
        <begin position="13"/>
        <end position="26"/>
    </location>
</feature>
<dbReference type="InterPro" id="IPR001352">
    <property type="entry name" value="RNase_HII/HIII"/>
</dbReference>
<evidence type="ECO:0000256" key="1">
    <source>
        <dbReference type="ARBA" id="ARBA00000077"/>
    </source>
</evidence>
<accession>A0A936N9S8</accession>
<evidence type="ECO:0000256" key="11">
    <source>
        <dbReference type="ARBA" id="ARBA00022759"/>
    </source>
</evidence>
<evidence type="ECO:0000256" key="16">
    <source>
        <dbReference type="RuleBase" id="RU003515"/>
    </source>
</evidence>
<reference evidence="19 20" key="1">
    <citation type="submission" date="2020-10" db="EMBL/GenBank/DDBJ databases">
        <title>Connecting structure to function with the recovery of over 1000 high-quality activated sludge metagenome-assembled genomes encoding full-length rRNA genes using long-read sequencing.</title>
        <authorList>
            <person name="Singleton C.M."/>
            <person name="Petriglieri F."/>
            <person name="Kristensen J.M."/>
            <person name="Kirkegaard R.H."/>
            <person name="Michaelsen T.Y."/>
            <person name="Andersen M.H."/>
            <person name="Karst S.M."/>
            <person name="Dueholm M.S."/>
            <person name="Nielsen P.H."/>
            <person name="Albertsen M."/>
        </authorList>
    </citation>
    <scope>NUCLEOTIDE SEQUENCE [LARGE SCALE GENOMIC DNA]</scope>
    <source>
        <strain evidence="19">Lyne_18-Q3-R50-59_MAXAC.006</strain>
    </source>
</reference>
<comment type="caution">
    <text evidence="19">The sequence shown here is derived from an EMBL/GenBank/DDBJ whole genome shotgun (WGS) entry which is preliminary data.</text>
</comment>
<dbReference type="Gene3D" id="3.30.420.10">
    <property type="entry name" value="Ribonuclease H-like superfamily/Ribonuclease H"/>
    <property type="match status" value="1"/>
</dbReference>
<feature type="binding site" evidence="14 15">
    <location>
        <position position="60"/>
    </location>
    <ligand>
        <name>a divalent metal cation</name>
        <dbReference type="ChEBI" id="CHEBI:60240"/>
    </ligand>
</feature>
<evidence type="ECO:0000313" key="20">
    <source>
        <dbReference type="Proteomes" id="UP000727993"/>
    </source>
</evidence>
<dbReference type="InterPro" id="IPR022898">
    <property type="entry name" value="RNase_HII"/>
</dbReference>
<dbReference type="SUPFAM" id="SSF53098">
    <property type="entry name" value="Ribonuclease H-like"/>
    <property type="match status" value="1"/>
</dbReference>
<protein>
    <recommendedName>
        <fullName evidence="7 14">Ribonuclease HII</fullName>
        <shortName evidence="14">RNase HII</shortName>
        <ecNumber evidence="6 14">3.1.26.4</ecNumber>
    </recommendedName>
</protein>
<dbReference type="PANTHER" id="PTHR10954:SF18">
    <property type="entry name" value="RIBONUCLEASE HII"/>
    <property type="match status" value="1"/>
</dbReference>
<dbReference type="EMBL" id="JADJZA010000001">
    <property type="protein sequence ID" value="MBK9296300.1"/>
    <property type="molecule type" value="Genomic_DNA"/>
</dbReference>
<dbReference type="CDD" id="cd07182">
    <property type="entry name" value="RNase_HII_bacteria_HII_like"/>
    <property type="match status" value="1"/>
</dbReference>
<dbReference type="NCBIfam" id="NF000595">
    <property type="entry name" value="PRK00015.1-3"/>
    <property type="match status" value="1"/>
</dbReference>
<evidence type="ECO:0000256" key="3">
    <source>
        <dbReference type="ARBA" id="ARBA00004065"/>
    </source>
</evidence>
<feature type="binding site" evidence="14 15">
    <location>
        <position position="59"/>
    </location>
    <ligand>
        <name>a divalent metal cation</name>
        <dbReference type="ChEBI" id="CHEBI:60240"/>
    </ligand>
</feature>
<sequence>MPEGPGPTGGSGAVAKASRSASAGSRRSGKRAVSTKRAPSLEFERRWWDEGAECVVGIDEVGRGSWAGPLTVGVAVLATDRRVNGVRDSKMLSEARREELFDRVAERCAGWAVGHAWPGECDELGMSAAQRLAARRALDALNLPVDAVLLDGKWDFVGHENTTMLVKGDARCRSIATASILAKVSRDRMMRAAAADHPGYDFEYNKGYPCPRHQLALLGYGPTAIHRRSWSFCDDLPWPGQRYVRPDPQLSLFG</sequence>
<comment type="catalytic activity">
    <reaction evidence="1 14 15 16">
        <text>Endonucleolytic cleavage to 5'-phosphomonoester.</text>
        <dbReference type="EC" id="3.1.26.4"/>
    </reaction>
</comment>
<evidence type="ECO:0000256" key="5">
    <source>
        <dbReference type="ARBA" id="ARBA00007383"/>
    </source>
</evidence>
<evidence type="ECO:0000256" key="13">
    <source>
        <dbReference type="ARBA" id="ARBA00023211"/>
    </source>
</evidence>
<dbReference type="GO" id="GO:0032299">
    <property type="term" value="C:ribonuclease H2 complex"/>
    <property type="evidence" value="ECO:0007669"/>
    <property type="project" value="TreeGrafter"/>
</dbReference>
<dbReference type="PANTHER" id="PTHR10954">
    <property type="entry name" value="RIBONUCLEASE H2 SUBUNIT A"/>
    <property type="match status" value="1"/>
</dbReference>
<dbReference type="InterPro" id="IPR024567">
    <property type="entry name" value="RNase_HII/HIII_dom"/>
</dbReference>